<accession>A0A8S1ER25</accession>
<gene>
    <name evidence="7" type="ORF">CBOVIS_LOCUS8194</name>
</gene>
<feature type="transmembrane region" description="Helical" evidence="6">
    <location>
        <begin position="169"/>
        <end position="188"/>
    </location>
</feature>
<comment type="subcellular location">
    <subcellularLocation>
        <location evidence="1">Membrane</location>
        <topology evidence="1">Multi-pass membrane protein</topology>
    </subcellularLocation>
</comment>
<feature type="transmembrane region" description="Helical" evidence="6">
    <location>
        <begin position="24"/>
        <end position="46"/>
    </location>
</feature>
<evidence type="ECO:0000256" key="4">
    <source>
        <dbReference type="ARBA" id="ARBA00022989"/>
    </source>
</evidence>
<comment type="similarity">
    <text evidence="2">Belongs to the nematode receptor-like protein sre family.</text>
</comment>
<dbReference type="PANTHER" id="PTHR47518:SF11">
    <property type="entry name" value="SERPENTINE RECEPTOR, CLASS E (EPSILON)-RELATED"/>
    <property type="match status" value="1"/>
</dbReference>
<keyword evidence="3 6" id="KW-0812">Transmembrane</keyword>
<dbReference type="PANTHER" id="PTHR47518">
    <property type="entry name" value="SERPENTINE RECEPTOR CLASS EPSILON-13-RELATED"/>
    <property type="match status" value="1"/>
</dbReference>
<feature type="transmembrane region" description="Helical" evidence="6">
    <location>
        <begin position="141"/>
        <end position="163"/>
    </location>
</feature>
<feature type="transmembrane region" description="Helical" evidence="6">
    <location>
        <begin position="232"/>
        <end position="252"/>
    </location>
</feature>
<protein>
    <submittedName>
        <fullName evidence="7">Uncharacterized protein</fullName>
    </submittedName>
</protein>
<feature type="transmembrane region" description="Helical" evidence="6">
    <location>
        <begin position="264"/>
        <end position="283"/>
    </location>
</feature>
<dbReference type="EMBL" id="CADEPM010000005">
    <property type="protein sequence ID" value="CAB3406074.1"/>
    <property type="molecule type" value="Genomic_DNA"/>
</dbReference>
<name>A0A8S1ER25_9PELO</name>
<keyword evidence="4 6" id="KW-1133">Transmembrane helix</keyword>
<evidence type="ECO:0000256" key="6">
    <source>
        <dbReference type="SAM" id="Phobius"/>
    </source>
</evidence>
<dbReference type="Proteomes" id="UP000494206">
    <property type="component" value="Unassembled WGS sequence"/>
</dbReference>
<evidence type="ECO:0000256" key="2">
    <source>
        <dbReference type="ARBA" id="ARBA00006803"/>
    </source>
</evidence>
<sequence>MHQLSHLDRSLAIKNGSNLCIDRLLIIEAALILWSYIECGSMYYMLCRSPQYHPNLRLLLKHLVGQYFVSMACRLVQIFYEYDCTLAQSREFDDIKSPFFYATVLRNCLVFIAFSFAPVTMIERLLASFLMADYEKKPRRYISILLIVILYGWAVFCGITFIFELLPTYFHGISSLSLNFCALLACFFNEYYNRRKLANSLVASKDIPNYSLSQRYQISENLKTAMLFKRGIVVAIFFSILCVIMILLSSIYKSDNMFNWIQIGFNYAAIIYGVGIPAAMYYYDENWKRDLIMFFNKWVLRKLPATVNAERSLKSTFGERMIHEKNRETAIYFQQLQQDWSEKTQKTHV</sequence>
<evidence type="ECO:0000256" key="1">
    <source>
        <dbReference type="ARBA" id="ARBA00004141"/>
    </source>
</evidence>
<keyword evidence="8" id="KW-1185">Reference proteome</keyword>
<reference evidence="7 8" key="1">
    <citation type="submission" date="2020-04" db="EMBL/GenBank/DDBJ databases">
        <authorList>
            <person name="Laetsch R D."/>
            <person name="Stevens L."/>
            <person name="Kumar S."/>
            <person name="Blaxter L. M."/>
        </authorList>
    </citation>
    <scope>NUCLEOTIDE SEQUENCE [LARGE SCALE GENOMIC DNA]</scope>
</reference>
<evidence type="ECO:0000313" key="8">
    <source>
        <dbReference type="Proteomes" id="UP000494206"/>
    </source>
</evidence>
<dbReference type="OrthoDB" id="5793391at2759"/>
<comment type="caution">
    <text evidence="7">The sequence shown here is derived from an EMBL/GenBank/DDBJ whole genome shotgun (WGS) entry which is preliminary data.</text>
</comment>
<keyword evidence="5 6" id="KW-0472">Membrane</keyword>
<dbReference type="InterPro" id="IPR004151">
    <property type="entry name" value="7TM_GPCR_serpentine_rcpt_Sre"/>
</dbReference>
<dbReference type="Pfam" id="PF03125">
    <property type="entry name" value="Sre"/>
    <property type="match status" value="1"/>
</dbReference>
<feature type="transmembrane region" description="Helical" evidence="6">
    <location>
        <begin position="99"/>
        <end position="120"/>
    </location>
</feature>
<proteinExistence type="inferred from homology"/>
<dbReference type="AlphaFoldDB" id="A0A8S1ER25"/>
<evidence type="ECO:0000313" key="7">
    <source>
        <dbReference type="EMBL" id="CAB3406074.1"/>
    </source>
</evidence>
<organism evidence="7 8">
    <name type="scientific">Caenorhabditis bovis</name>
    <dbReference type="NCBI Taxonomy" id="2654633"/>
    <lineage>
        <taxon>Eukaryota</taxon>
        <taxon>Metazoa</taxon>
        <taxon>Ecdysozoa</taxon>
        <taxon>Nematoda</taxon>
        <taxon>Chromadorea</taxon>
        <taxon>Rhabditida</taxon>
        <taxon>Rhabditina</taxon>
        <taxon>Rhabditomorpha</taxon>
        <taxon>Rhabditoidea</taxon>
        <taxon>Rhabditidae</taxon>
        <taxon>Peloderinae</taxon>
        <taxon>Caenorhabditis</taxon>
    </lineage>
</organism>
<dbReference type="GO" id="GO:0007606">
    <property type="term" value="P:sensory perception of chemical stimulus"/>
    <property type="evidence" value="ECO:0007669"/>
    <property type="project" value="InterPro"/>
</dbReference>
<dbReference type="GO" id="GO:0016020">
    <property type="term" value="C:membrane"/>
    <property type="evidence" value="ECO:0007669"/>
    <property type="project" value="UniProtKB-SubCell"/>
</dbReference>
<evidence type="ECO:0000256" key="3">
    <source>
        <dbReference type="ARBA" id="ARBA00022692"/>
    </source>
</evidence>
<evidence type="ECO:0000256" key="5">
    <source>
        <dbReference type="ARBA" id="ARBA00023136"/>
    </source>
</evidence>
<dbReference type="InterPro" id="IPR052854">
    <property type="entry name" value="Serpentine_rcpt_epsilon"/>
</dbReference>